<comment type="caution">
    <text evidence="2">The sequence shown here is derived from an EMBL/GenBank/DDBJ whole genome shotgun (WGS) entry which is preliminary data.</text>
</comment>
<dbReference type="InterPro" id="IPR043137">
    <property type="entry name" value="GGT_ssub_C"/>
</dbReference>
<dbReference type="InterPro" id="IPR029055">
    <property type="entry name" value="Ntn_hydrolases_N"/>
</dbReference>
<reference evidence="2" key="1">
    <citation type="submission" date="2022-03" db="EMBL/GenBank/DDBJ databases">
        <authorList>
            <person name="Martin C."/>
        </authorList>
    </citation>
    <scope>NUCLEOTIDE SEQUENCE</scope>
</reference>
<feature type="non-terminal residue" evidence="2">
    <location>
        <position position="1"/>
    </location>
</feature>
<proteinExistence type="predicted"/>
<dbReference type="EMBL" id="CAIIXF020000006">
    <property type="protein sequence ID" value="CAH1785377.1"/>
    <property type="molecule type" value="Genomic_DNA"/>
</dbReference>
<dbReference type="InterPro" id="IPR000101">
    <property type="entry name" value="GGT_peptidase"/>
</dbReference>
<evidence type="ECO:0000256" key="1">
    <source>
        <dbReference type="PIRSR" id="PIRSR600101-2"/>
    </source>
</evidence>
<feature type="binding site" evidence="1">
    <location>
        <position position="26"/>
    </location>
    <ligand>
        <name>L-glutamate</name>
        <dbReference type="ChEBI" id="CHEBI:29985"/>
    </ligand>
</feature>
<dbReference type="SUPFAM" id="SSF56235">
    <property type="entry name" value="N-terminal nucleophile aminohydrolases (Ntn hydrolases)"/>
    <property type="match status" value="1"/>
</dbReference>
<accession>A0A8J1UH48</accession>
<dbReference type="AlphaFoldDB" id="A0A8J1UH48"/>
<dbReference type="PANTHER" id="PTHR11686">
    <property type="entry name" value="GAMMA GLUTAMYL TRANSPEPTIDASE"/>
    <property type="match status" value="1"/>
</dbReference>
<dbReference type="GO" id="GO:0036374">
    <property type="term" value="F:glutathione hydrolase activity"/>
    <property type="evidence" value="ECO:0007669"/>
    <property type="project" value="InterPro"/>
</dbReference>
<organism evidence="2 3">
    <name type="scientific">Owenia fusiformis</name>
    <name type="common">Polychaete worm</name>
    <dbReference type="NCBI Taxonomy" id="6347"/>
    <lineage>
        <taxon>Eukaryota</taxon>
        <taxon>Metazoa</taxon>
        <taxon>Spiralia</taxon>
        <taxon>Lophotrochozoa</taxon>
        <taxon>Annelida</taxon>
        <taxon>Polychaeta</taxon>
        <taxon>Sedentaria</taxon>
        <taxon>Canalipalpata</taxon>
        <taxon>Sabellida</taxon>
        <taxon>Oweniida</taxon>
        <taxon>Oweniidae</taxon>
        <taxon>Owenia</taxon>
    </lineage>
</organism>
<evidence type="ECO:0000313" key="3">
    <source>
        <dbReference type="Proteomes" id="UP000749559"/>
    </source>
</evidence>
<dbReference type="Proteomes" id="UP000749559">
    <property type="component" value="Unassembled WGS sequence"/>
</dbReference>
<feature type="binding site" evidence="1">
    <location>
        <begin position="3"/>
        <end position="4"/>
    </location>
    <ligand>
        <name>L-glutamate</name>
        <dbReference type="ChEBI" id="CHEBI:29985"/>
    </ligand>
</feature>
<dbReference type="PANTHER" id="PTHR11686:SF9">
    <property type="entry name" value="RE13973P"/>
    <property type="match status" value="1"/>
</dbReference>
<dbReference type="Gene3D" id="3.60.20.40">
    <property type="match status" value="1"/>
</dbReference>
<sequence length="120" mass="13525">PQSSQSPSIFIDKDGEVRYVVGAAGGRFIIPAITQVVSSMLWLGDDVYTAIDKARFTHTLIPFTLRYEKEFNEPITRVLDILGQKTSFFDTLPCIGRVEVIKQHQNGTIQGYSDKRKFVT</sequence>
<evidence type="ECO:0000313" key="2">
    <source>
        <dbReference type="EMBL" id="CAH1785377.1"/>
    </source>
</evidence>
<dbReference type="OrthoDB" id="1081007at2759"/>
<dbReference type="Pfam" id="PF01019">
    <property type="entry name" value="G_glu_transpept"/>
    <property type="match status" value="1"/>
</dbReference>
<dbReference type="GO" id="GO:0006751">
    <property type="term" value="P:glutathione catabolic process"/>
    <property type="evidence" value="ECO:0007669"/>
    <property type="project" value="InterPro"/>
</dbReference>
<name>A0A8J1UH48_OWEFU</name>
<protein>
    <submittedName>
        <fullName evidence="2">Uncharacterized protein</fullName>
    </submittedName>
</protein>
<gene>
    <name evidence="2" type="ORF">OFUS_LOCUS11446</name>
</gene>
<dbReference type="GO" id="GO:0005886">
    <property type="term" value="C:plasma membrane"/>
    <property type="evidence" value="ECO:0007669"/>
    <property type="project" value="TreeGrafter"/>
</dbReference>
<keyword evidence="3" id="KW-1185">Reference proteome</keyword>